<dbReference type="AntiFam" id="ANF00142">
    <property type="entry name" value="Shadow ORF (opposite yadG)"/>
</dbReference>
<protein>
    <submittedName>
        <fullName evidence="2">Acetoacetate decarboxylase</fullName>
    </submittedName>
</protein>
<dbReference type="GO" id="GO:0016829">
    <property type="term" value="F:lyase activity"/>
    <property type="evidence" value="ECO:0007669"/>
    <property type="project" value="InterPro"/>
</dbReference>
<reference evidence="2" key="1">
    <citation type="submission" date="2013-11" db="EMBL/GenBank/DDBJ databases">
        <title>New antitubercular compounds from marine-derived Verrucosispora sp. MS100047.</title>
        <authorList>
            <person name="Huang P."/>
            <person name="Xie F."/>
            <person name="Wang Q."/>
            <person name="Wang J."/>
            <person name="Wang Q."/>
            <person name="Abdel-Mageed W.M."/>
            <person name="Liu M."/>
            <person name="Han J."/>
            <person name="Song F."/>
            <person name="Dai H."/>
            <person name="Liu X."/>
            <person name="Zhang L."/>
        </authorList>
    </citation>
    <scope>NUCLEOTIDE SEQUENCE</scope>
    <source>
        <strain evidence="2">MS100047</strain>
    </source>
</reference>
<dbReference type="InterPro" id="IPR031022">
    <property type="entry name" value="Endura_MppR"/>
</dbReference>
<dbReference type="Gene3D" id="2.40.400.10">
    <property type="entry name" value="Acetoacetate decarboxylase-like"/>
    <property type="match status" value="1"/>
</dbReference>
<organism evidence="2">
    <name type="scientific">Verrucosispora sp. MS100047</name>
    <dbReference type="NCBI Taxonomy" id="1410949"/>
    <lineage>
        <taxon>Bacteria</taxon>
        <taxon>Bacillati</taxon>
        <taxon>Actinomycetota</taxon>
        <taxon>Actinomycetes</taxon>
        <taxon>Micromonosporales</taxon>
        <taxon>Micromonosporaceae</taxon>
        <taxon>Micromonospora</taxon>
    </lineage>
</organism>
<accession>A0A097CT33</accession>
<evidence type="ECO:0000256" key="1">
    <source>
        <dbReference type="SAM" id="MobiDB-lite"/>
    </source>
</evidence>
<dbReference type="EMBL" id="KF826690">
    <property type="protein sequence ID" value="AIS85799.1"/>
    <property type="molecule type" value="Genomic_DNA"/>
</dbReference>
<feature type="compositionally biased region" description="Basic residues" evidence="1">
    <location>
        <begin position="156"/>
        <end position="165"/>
    </location>
</feature>
<proteinExistence type="predicted"/>
<dbReference type="InterPro" id="IPR023375">
    <property type="entry name" value="ADC_dom_sf"/>
</dbReference>
<dbReference type="AntiFam" id="ANF00095">
    <property type="entry name" value="Shadow ORF (opposite ABC transporters)"/>
</dbReference>
<sequence length="506" mass="54639">MCDHHDARVLRLDRLAQEPQHLRAGTGVEVARRLVGEDHVRPGEQRSGDRHPLLLTAGELGRPMVQPVGEAEPGHQLGHPGAVDPAAGEMSDHGDVLLRREHRQQVERLEHEAHPLPAELGQRGPVQPGELLTGDHHRTGRRPVEAGQAVQERRLARAGRAHHRRETAPGEGRRHTVQRADRPGTAAVHPRQVLCSDGRTARRCLVRPHSVALLLGRRPAWMLQPCTKTTGSSVPTLYGMDDPVTRTEPYGYSLPLSPTGAAAMVTPPPWHFSGEVVMVEYRADPDAVARHLPPGLEPGPDAGAAAAVWAQWQWCSDSGDELEAPERCQFAEFLILLACQHRGVPVVRCPYAWVDSAVSLVRGWIQGMPKQFGEINQTRAVPAGRAGPPMSGAGTFNGVASVFGQRIARGAVHTRTEHGDPPPLFALPLVHSRLFPGWVPGEEPVTGLVASQVTDVTFTGLRSGPADLWLTDDPAFADLGSLAPREVGTGTVFSYGETLVGGRCLA</sequence>
<dbReference type="Pfam" id="PF06314">
    <property type="entry name" value="ADC"/>
    <property type="match status" value="1"/>
</dbReference>
<dbReference type="AlphaFoldDB" id="A0A097CT33"/>
<dbReference type="InterPro" id="IPR010451">
    <property type="entry name" value="Acetoacetate_decarboxylase"/>
</dbReference>
<dbReference type="SUPFAM" id="SSF160104">
    <property type="entry name" value="Acetoacetate decarboxylase-like"/>
    <property type="match status" value="1"/>
</dbReference>
<name>A0A097CT33_9ACTN</name>
<evidence type="ECO:0000313" key="2">
    <source>
        <dbReference type="EMBL" id="AIS85799.1"/>
    </source>
</evidence>
<feature type="compositionally biased region" description="Basic and acidic residues" evidence="1">
    <location>
        <begin position="166"/>
        <end position="182"/>
    </location>
</feature>
<gene>
    <name evidence="2" type="ORF">VASRM7_557</name>
</gene>
<dbReference type="NCBIfam" id="TIGR04460">
    <property type="entry name" value="endura_MppR"/>
    <property type="match status" value="1"/>
</dbReference>
<feature type="region of interest" description="Disordered" evidence="1">
    <location>
        <begin position="118"/>
        <end position="187"/>
    </location>
</feature>